<dbReference type="OrthoDB" id="416253at2759"/>
<evidence type="ECO:0000259" key="1">
    <source>
        <dbReference type="Pfam" id="PF00248"/>
    </source>
</evidence>
<dbReference type="Gene3D" id="3.20.20.100">
    <property type="entry name" value="NADP-dependent oxidoreductase domain"/>
    <property type="match status" value="1"/>
</dbReference>
<name>A0A7I8KU62_SPIIN</name>
<organism evidence="2 3">
    <name type="scientific">Spirodela intermedia</name>
    <name type="common">Intermediate duckweed</name>
    <dbReference type="NCBI Taxonomy" id="51605"/>
    <lineage>
        <taxon>Eukaryota</taxon>
        <taxon>Viridiplantae</taxon>
        <taxon>Streptophyta</taxon>
        <taxon>Embryophyta</taxon>
        <taxon>Tracheophyta</taxon>
        <taxon>Spermatophyta</taxon>
        <taxon>Magnoliopsida</taxon>
        <taxon>Liliopsida</taxon>
        <taxon>Araceae</taxon>
        <taxon>Lemnoideae</taxon>
        <taxon>Spirodela</taxon>
    </lineage>
</organism>
<reference evidence="2" key="1">
    <citation type="submission" date="2020-02" db="EMBL/GenBank/DDBJ databases">
        <authorList>
            <person name="Scholz U."/>
            <person name="Mascher M."/>
            <person name="Fiebig A."/>
        </authorList>
    </citation>
    <scope>NUCLEOTIDE SEQUENCE</scope>
</reference>
<dbReference type="AlphaFoldDB" id="A0A7I8KU62"/>
<dbReference type="InterPro" id="IPR023210">
    <property type="entry name" value="NADP_OxRdtase_dom"/>
</dbReference>
<accession>A0A7I8KU62</accession>
<dbReference type="Proteomes" id="UP000663760">
    <property type="component" value="Chromosome 9"/>
</dbReference>
<sequence>MREEILSVIRLGCRYFDTAVFYLSEKPFGEAIAQALNHGQMESRDELFITTKLSTGRSTMTNAARSARFPKANLVLAKCIAPVRSNTSP</sequence>
<dbReference type="Pfam" id="PF00248">
    <property type="entry name" value="Aldo_ket_red"/>
    <property type="match status" value="1"/>
</dbReference>
<evidence type="ECO:0000313" key="3">
    <source>
        <dbReference type="Proteomes" id="UP000663760"/>
    </source>
</evidence>
<dbReference type="SUPFAM" id="SSF51430">
    <property type="entry name" value="NAD(P)-linked oxidoreductase"/>
    <property type="match status" value="1"/>
</dbReference>
<gene>
    <name evidence="2" type="ORF">SI8410_09012008</name>
</gene>
<protein>
    <recommendedName>
        <fullName evidence="1">NADP-dependent oxidoreductase domain-containing protein</fullName>
    </recommendedName>
</protein>
<evidence type="ECO:0000313" key="2">
    <source>
        <dbReference type="EMBL" id="CAA7401330.1"/>
    </source>
</evidence>
<dbReference type="InterPro" id="IPR036812">
    <property type="entry name" value="NAD(P)_OxRdtase_dom_sf"/>
</dbReference>
<proteinExistence type="predicted"/>
<keyword evidence="3" id="KW-1185">Reference proteome</keyword>
<feature type="domain" description="NADP-dependent oxidoreductase" evidence="1">
    <location>
        <begin position="9"/>
        <end position="60"/>
    </location>
</feature>
<dbReference type="EMBL" id="LR746272">
    <property type="protein sequence ID" value="CAA7401330.1"/>
    <property type="molecule type" value="Genomic_DNA"/>
</dbReference>